<dbReference type="GO" id="GO:0005886">
    <property type="term" value="C:plasma membrane"/>
    <property type="evidence" value="ECO:0007669"/>
    <property type="project" value="UniProtKB-SubCell"/>
</dbReference>
<dbReference type="Proteomes" id="UP000824132">
    <property type="component" value="Unassembled WGS sequence"/>
</dbReference>
<keyword evidence="5 7" id="KW-1133">Transmembrane helix</keyword>
<feature type="transmembrane region" description="Helical" evidence="7">
    <location>
        <begin position="33"/>
        <end position="52"/>
    </location>
</feature>
<dbReference type="InterPro" id="IPR050448">
    <property type="entry name" value="OpgB/LTA_synthase_biosynth"/>
</dbReference>
<keyword evidence="6 7" id="KW-0472">Membrane</keyword>
<dbReference type="EMBL" id="DXCL01000046">
    <property type="protein sequence ID" value="HIZ04181.1"/>
    <property type="molecule type" value="Genomic_DNA"/>
</dbReference>
<evidence type="ECO:0000256" key="5">
    <source>
        <dbReference type="ARBA" id="ARBA00022989"/>
    </source>
</evidence>
<comment type="pathway">
    <text evidence="2">Cell wall biogenesis; lipoteichoic acid biosynthesis.</text>
</comment>
<evidence type="ECO:0000256" key="7">
    <source>
        <dbReference type="SAM" id="Phobius"/>
    </source>
</evidence>
<feature type="transmembrane region" description="Helical" evidence="7">
    <location>
        <begin position="108"/>
        <end position="128"/>
    </location>
</feature>
<organism evidence="9 10">
    <name type="scientific">Candidatus Borkfalkia avistercoris</name>
    <dbReference type="NCBI Taxonomy" id="2838504"/>
    <lineage>
        <taxon>Bacteria</taxon>
        <taxon>Bacillati</taxon>
        <taxon>Bacillota</taxon>
        <taxon>Clostridia</taxon>
        <taxon>Christensenellales</taxon>
        <taxon>Christensenellaceae</taxon>
        <taxon>Candidatus Borkfalkia</taxon>
    </lineage>
</organism>
<protein>
    <submittedName>
        <fullName evidence="9">Sulfatase-like hydrolase/transferase</fullName>
    </submittedName>
</protein>
<dbReference type="Pfam" id="PF00884">
    <property type="entry name" value="Sulfatase"/>
    <property type="match status" value="1"/>
</dbReference>
<comment type="subcellular location">
    <subcellularLocation>
        <location evidence="1">Cell membrane</location>
        <topology evidence="1">Multi-pass membrane protein</topology>
    </subcellularLocation>
</comment>
<dbReference type="AlphaFoldDB" id="A0A9D2D0C8"/>
<feature type="domain" description="Sulfatase N-terminal" evidence="8">
    <location>
        <begin position="266"/>
        <end position="645"/>
    </location>
</feature>
<comment type="caution">
    <text evidence="9">The sequence shown here is derived from an EMBL/GenBank/DDBJ whole genome shotgun (WGS) entry which is preliminary data.</text>
</comment>
<evidence type="ECO:0000259" key="8">
    <source>
        <dbReference type="Pfam" id="PF00884"/>
    </source>
</evidence>
<accession>A0A9D2D0C8</accession>
<evidence type="ECO:0000313" key="9">
    <source>
        <dbReference type="EMBL" id="HIZ04181.1"/>
    </source>
</evidence>
<keyword evidence="3" id="KW-1003">Cell membrane</keyword>
<dbReference type="Gene3D" id="3.40.720.10">
    <property type="entry name" value="Alkaline Phosphatase, subunit A"/>
    <property type="match status" value="2"/>
</dbReference>
<dbReference type="InterPro" id="IPR000917">
    <property type="entry name" value="Sulfatase_N"/>
</dbReference>
<reference evidence="9" key="1">
    <citation type="journal article" date="2021" name="PeerJ">
        <title>Extensive microbial diversity within the chicken gut microbiome revealed by metagenomics and culture.</title>
        <authorList>
            <person name="Gilroy R."/>
            <person name="Ravi A."/>
            <person name="Getino M."/>
            <person name="Pursley I."/>
            <person name="Horton D.L."/>
            <person name="Alikhan N.F."/>
            <person name="Baker D."/>
            <person name="Gharbi K."/>
            <person name="Hall N."/>
            <person name="Watson M."/>
            <person name="Adriaenssens E.M."/>
            <person name="Foster-Nyarko E."/>
            <person name="Jarju S."/>
            <person name="Secka A."/>
            <person name="Antonio M."/>
            <person name="Oren A."/>
            <person name="Chaudhuri R.R."/>
            <person name="La Ragione R."/>
            <person name="Hildebrand F."/>
            <person name="Pallen M.J."/>
        </authorList>
    </citation>
    <scope>NUCLEOTIDE SEQUENCE</scope>
    <source>
        <strain evidence="9">CHK187-5294</strain>
    </source>
</reference>
<reference evidence="9" key="2">
    <citation type="submission" date="2021-04" db="EMBL/GenBank/DDBJ databases">
        <authorList>
            <person name="Gilroy R."/>
        </authorList>
    </citation>
    <scope>NUCLEOTIDE SEQUENCE</scope>
    <source>
        <strain evidence="9">CHK187-5294</strain>
    </source>
</reference>
<keyword evidence="9" id="KW-0378">Hydrolase</keyword>
<evidence type="ECO:0000256" key="6">
    <source>
        <dbReference type="ARBA" id="ARBA00023136"/>
    </source>
</evidence>
<dbReference type="GO" id="GO:0016787">
    <property type="term" value="F:hydrolase activity"/>
    <property type="evidence" value="ECO:0007669"/>
    <property type="project" value="UniProtKB-KW"/>
</dbReference>
<dbReference type="PANTHER" id="PTHR47371">
    <property type="entry name" value="LIPOTEICHOIC ACID SYNTHASE"/>
    <property type="match status" value="1"/>
</dbReference>
<proteinExistence type="predicted"/>
<evidence type="ECO:0000256" key="2">
    <source>
        <dbReference type="ARBA" id="ARBA00004936"/>
    </source>
</evidence>
<name>A0A9D2D0C8_9FIRM</name>
<dbReference type="InterPro" id="IPR017850">
    <property type="entry name" value="Alkaline_phosphatase_core_sf"/>
</dbReference>
<sequence length="801" mass="91088">MKKSLYVGSYVLTALLIEFITFNAMGIGVFPTYFWLDIAILFFVAAIIFIVPSFRAQTVLIMIMLVVQVLVSIVNHSLYGMSNMVFSLSMLNLLNEVGGVFTNEFLDYLFIVGLIFVFIAECFVLAKLKKLKAKQSFRLQTIVMLVLIFCLTSGVSSNLYYIALDSFATVSPSDELYIYKDDSYLYDTQFISAKAYKKFGTFGFYYKNIANFVKVDPSMTEEEKEADLQENLSTLDEYFADGEWSSSLTPLEGYEENVMTGKFEGQNVVLIVIESGEWYAINREYTPTLYALASQGIAMTNYYARDKTNHSEAMSILGSYPSQTDNSIAPTLTDPDGLLSNDFAFSLPNILQESGYTTNYFHANTGSYYAREDTFAEPYGFDNAHFLDTMNRLSGYYSKNGFYDLDRDSEVISQYLSEFEMQSTEDEAFFTMMMTITSHGHYNDLIEHGDYTADLSDEQKAKRSSDYTTKGLEPYYERINGFPSTYIDDKFAIQADDSDSDVYLRYKRFQAGIMDLDVGVNRLISDLQSKGELDNTTFVFYADHNAYYTQQSYFIKDIPTSEYWNTAHYNIPFFIWSGNCMNLSVDDSLYSGMTYTNTDTDVASAYTGAYYYDISHTASENIGGVKIEKYCNSFDVLPTILDLLGYDYNLNLYHGVSVFKEETSVFISREAGMFNDYIYSDGDRVFVKAAEGGSASTDGEIVFSDGSVFVQIDGQSVQFDADDVENFIYLSDSGDWIIFDLDAIFRDAEQNSEPLEYLSDGVNAFLKKTSAYYDKQDYIEIMYRYNYFAYRDIGGLIKKSA</sequence>
<keyword evidence="4 7" id="KW-0812">Transmembrane</keyword>
<dbReference type="Gene3D" id="3.30.1120.170">
    <property type="match status" value="1"/>
</dbReference>
<dbReference type="PANTHER" id="PTHR47371:SF3">
    <property type="entry name" value="PHOSPHOGLYCEROL TRANSFERASE I"/>
    <property type="match status" value="1"/>
</dbReference>
<feature type="transmembrane region" description="Helical" evidence="7">
    <location>
        <begin position="140"/>
        <end position="163"/>
    </location>
</feature>
<gene>
    <name evidence="9" type="ORF">H9727_07850</name>
</gene>
<feature type="transmembrane region" description="Helical" evidence="7">
    <location>
        <begin position="7"/>
        <end position="27"/>
    </location>
</feature>
<feature type="transmembrane region" description="Helical" evidence="7">
    <location>
        <begin position="59"/>
        <end position="79"/>
    </location>
</feature>
<evidence type="ECO:0000313" key="10">
    <source>
        <dbReference type="Proteomes" id="UP000824132"/>
    </source>
</evidence>
<evidence type="ECO:0000256" key="4">
    <source>
        <dbReference type="ARBA" id="ARBA00022692"/>
    </source>
</evidence>
<evidence type="ECO:0000256" key="1">
    <source>
        <dbReference type="ARBA" id="ARBA00004651"/>
    </source>
</evidence>
<dbReference type="SUPFAM" id="SSF53649">
    <property type="entry name" value="Alkaline phosphatase-like"/>
    <property type="match status" value="1"/>
</dbReference>
<evidence type="ECO:0000256" key="3">
    <source>
        <dbReference type="ARBA" id="ARBA00022475"/>
    </source>
</evidence>